<comment type="caution">
    <text evidence="2">The sequence shown here is derived from an EMBL/GenBank/DDBJ whole genome shotgun (WGS) entry which is preliminary data.</text>
</comment>
<dbReference type="RefSeq" id="WP_075124809.1">
    <property type="nucleotide sequence ID" value="NZ_MSIE01000008.1"/>
</dbReference>
<dbReference type="Proteomes" id="UP000185596">
    <property type="component" value="Unassembled WGS sequence"/>
</dbReference>
<feature type="transmembrane region" description="Helical" evidence="1">
    <location>
        <begin position="91"/>
        <end position="117"/>
    </location>
</feature>
<reference evidence="2 3" key="1">
    <citation type="submission" date="2016-12" db="EMBL/GenBank/DDBJ databases">
        <title>The draft genome sequence of Actinophytocola sp. 11-183.</title>
        <authorList>
            <person name="Wang W."/>
            <person name="Yuan L."/>
        </authorList>
    </citation>
    <scope>NUCLEOTIDE SEQUENCE [LARGE SCALE GENOMIC DNA]</scope>
    <source>
        <strain evidence="2 3">11-183</strain>
    </source>
</reference>
<keyword evidence="1" id="KW-0812">Transmembrane</keyword>
<feature type="transmembrane region" description="Helical" evidence="1">
    <location>
        <begin position="156"/>
        <end position="177"/>
    </location>
</feature>
<protein>
    <submittedName>
        <fullName evidence="2">Uncharacterized protein</fullName>
    </submittedName>
</protein>
<accession>A0A1Q8CVM1</accession>
<keyword evidence="3" id="KW-1185">Reference proteome</keyword>
<organism evidence="2 3">
    <name type="scientific">Actinophytocola xanthii</name>
    <dbReference type="NCBI Taxonomy" id="1912961"/>
    <lineage>
        <taxon>Bacteria</taxon>
        <taxon>Bacillati</taxon>
        <taxon>Actinomycetota</taxon>
        <taxon>Actinomycetes</taxon>
        <taxon>Pseudonocardiales</taxon>
        <taxon>Pseudonocardiaceae</taxon>
    </lineage>
</organism>
<feature type="transmembrane region" description="Helical" evidence="1">
    <location>
        <begin position="6"/>
        <end position="27"/>
    </location>
</feature>
<dbReference type="AlphaFoldDB" id="A0A1Q8CVM1"/>
<gene>
    <name evidence="2" type="ORF">BU204_07515</name>
</gene>
<sequence>MPIPVVLAATLQLLLAATFVVLPVTVLRRGPAAQRAAEAEVRRQGAPPEALTRCGIGFIEKAWEFVLALGIAALLATLAGLNLAGSGAGRLLSWVVEPLVLVAVGLVCAGQVFAARYTRAAFARADEPAVRALDASAVVGAAAGALPSWVRPVVLLRFGLVVLGSPLVIVLLALPAAGRHFA</sequence>
<keyword evidence="1" id="KW-1133">Transmembrane helix</keyword>
<feature type="transmembrane region" description="Helical" evidence="1">
    <location>
        <begin position="65"/>
        <end position="85"/>
    </location>
</feature>
<evidence type="ECO:0000313" key="2">
    <source>
        <dbReference type="EMBL" id="OLF18374.1"/>
    </source>
</evidence>
<proteinExistence type="predicted"/>
<keyword evidence="1" id="KW-0472">Membrane</keyword>
<evidence type="ECO:0000313" key="3">
    <source>
        <dbReference type="Proteomes" id="UP000185596"/>
    </source>
</evidence>
<dbReference type="EMBL" id="MSIE01000008">
    <property type="protein sequence ID" value="OLF18374.1"/>
    <property type="molecule type" value="Genomic_DNA"/>
</dbReference>
<name>A0A1Q8CVM1_9PSEU</name>
<evidence type="ECO:0000256" key="1">
    <source>
        <dbReference type="SAM" id="Phobius"/>
    </source>
</evidence>